<feature type="compositionally biased region" description="Polar residues" evidence="6">
    <location>
        <begin position="281"/>
        <end position="291"/>
    </location>
</feature>
<dbReference type="AlphaFoldDB" id="A0A4S4CZ19"/>
<organism evidence="10 11">
    <name type="scientific">Camellia sinensis var. sinensis</name>
    <name type="common">China tea</name>
    <dbReference type="NCBI Taxonomy" id="542762"/>
    <lineage>
        <taxon>Eukaryota</taxon>
        <taxon>Viridiplantae</taxon>
        <taxon>Streptophyta</taxon>
        <taxon>Embryophyta</taxon>
        <taxon>Tracheophyta</taxon>
        <taxon>Spermatophyta</taxon>
        <taxon>Magnoliopsida</taxon>
        <taxon>eudicotyledons</taxon>
        <taxon>Gunneridae</taxon>
        <taxon>Pentapetalae</taxon>
        <taxon>asterids</taxon>
        <taxon>Ericales</taxon>
        <taxon>Theaceae</taxon>
        <taxon>Camellia</taxon>
    </lineage>
</organism>
<feature type="compositionally biased region" description="Polar residues" evidence="6">
    <location>
        <begin position="152"/>
        <end position="162"/>
    </location>
</feature>
<comment type="similarity">
    <text evidence="5">Belongs to the TRAFAC class myosin-kinesin ATPase superfamily. Myosin family.</text>
</comment>
<evidence type="ECO:0000256" key="3">
    <source>
        <dbReference type="ARBA" id="ARBA00022833"/>
    </source>
</evidence>
<evidence type="ECO:0000256" key="5">
    <source>
        <dbReference type="PROSITE-ProRule" id="PRU00782"/>
    </source>
</evidence>
<protein>
    <recommendedName>
        <fullName evidence="12">PHD-type domain-containing protein</fullName>
    </recommendedName>
</protein>
<feature type="region of interest" description="Disordered" evidence="6">
    <location>
        <begin position="144"/>
        <end position="191"/>
    </location>
</feature>
<comment type="caution">
    <text evidence="10">The sequence shown here is derived from an EMBL/GenBank/DDBJ whole genome shotgun (WGS) entry which is preliminary data.</text>
</comment>
<dbReference type="InterPro" id="IPR056699">
    <property type="entry name" value="DUF7797"/>
</dbReference>
<evidence type="ECO:0000313" key="10">
    <source>
        <dbReference type="EMBL" id="THF93965.1"/>
    </source>
</evidence>
<keyword evidence="1" id="KW-0479">Metal-binding</keyword>
<feature type="compositionally biased region" description="Basic and acidic residues" evidence="6">
    <location>
        <begin position="243"/>
        <end position="253"/>
    </location>
</feature>
<dbReference type="Gene3D" id="2.30.30.490">
    <property type="match status" value="1"/>
</dbReference>
<reference evidence="10 11" key="1">
    <citation type="journal article" date="2018" name="Proc. Natl. Acad. Sci. U.S.A.">
        <title>Draft genome sequence of Camellia sinensis var. sinensis provides insights into the evolution of the tea genome and tea quality.</title>
        <authorList>
            <person name="Wei C."/>
            <person name="Yang H."/>
            <person name="Wang S."/>
            <person name="Zhao J."/>
            <person name="Liu C."/>
            <person name="Gao L."/>
            <person name="Xia E."/>
            <person name="Lu Y."/>
            <person name="Tai Y."/>
            <person name="She G."/>
            <person name="Sun J."/>
            <person name="Cao H."/>
            <person name="Tong W."/>
            <person name="Gao Q."/>
            <person name="Li Y."/>
            <person name="Deng W."/>
            <person name="Jiang X."/>
            <person name="Wang W."/>
            <person name="Chen Q."/>
            <person name="Zhang S."/>
            <person name="Li H."/>
            <person name="Wu J."/>
            <person name="Wang P."/>
            <person name="Li P."/>
            <person name="Shi C."/>
            <person name="Zheng F."/>
            <person name="Jian J."/>
            <person name="Huang B."/>
            <person name="Shan D."/>
            <person name="Shi M."/>
            <person name="Fang C."/>
            <person name="Yue Y."/>
            <person name="Li F."/>
            <person name="Li D."/>
            <person name="Wei S."/>
            <person name="Han B."/>
            <person name="Jiang C."/>
            <person name="Yin Y."/>
            <person name="Xia T."/>
            <person name="Zhang Z."/>
            <person name="Bennetzen J.L."/>
            <person name="Zhao S."/>
            <person name="Wan X."/>
        </authorList>
    </citation>
    <scope>NUCLEOTIDE SEQUENCE [LARGE SCALE GENOMIC DNA]</scope>
    <source>
        <strain evidence="11">cv. Shuchazao</strain>
        <tissue evidence="10">Leaf</tissue>
    </source>
</reference>
<keyword evidence="2 4" id="KW-0863">Zinc-finger</keyword>
<evidence type="ECO:0000313" key="11">
    <source>
        <dbReference type="Proteomes" id="UP000306102"/>
    </source>
</evidence>
<dbReference type="SUPFAM" id="SSF52540">
    <property type="entry name" value="P-loop containing nucleoside triphosphate hydrolases"/>
    <property type="match status" value="1"/>
</dbReference>
<dbReference type="SUPFAM" id="SSF57903">
    <property type="entry name" value="FYVE/PHD zinc finger"/>
    <property type="match status" value="1"/>
</dbReference>
<dbReference type="InterPro" id="IPR001965">
    <property type="entry name" value="Znf_PHD"/>
</dbReference>
<dbReference type="GO" id="GO:0005524">
    <property type="term" value="F:ATP binding"/>
    <property type="evidence" value="ECO:0007669"/>
    <property type="project" value="InterPro"/>
</dbReference>
<keyword evidence="5" id="KW-0009">Actin-binding</keyword>
<feature type="region of interest" description="Disordered" evidence="6">
    <location>
        <begin position="476"/>
        <end position="530"/>
    </location>
</feature>
<evidence type="ECO:0000259" key="8">
    <source>
        <dbReference type="PROSITE" id="PS51038"/>
    </source>
</evidence>
<feature type="compositionally biased region" description="Low complexity" evidence="6">
    <location>
        <begin position="510"/>
        <end position="524"/>
    </location>
</feature>
<dbReference type="CDD" id="cd15489">
    <property type="entry name" value="PHD_SF"/>
    <property type="match status" value="1"/>
</dbReference>
<dbReference type="PANTHER" id="PTHR47527">
    <property type="entry name" value="RING/FYVE/PHD ZINC FINGER SUPERFAMILY PROTEIN"/>
    <property type="match status" value="1"/>
</dbReference>
<feature type="domain" description="Myosin motor" evidence="9">
    <location>
        <begin position="835"/>
        <end position="934"/>
    </location>
</feature>
<dbReference type="GO" id="GO:0003774">
    <property type="term" value="F:cytoskeletal motor activity"/>
    <property type="evidence" value="ECO:0007669"/>
    <property type="project" value="InterPro"/>
</dbReference>
<dbReference type="PROSITE" id="PS01359">
    <property type="entry name" value="ZF_PHD_1"/>
    <property type="match status" value="1"/>
</dbReference>
<feature type="domain" description="BAH" evidence="8">
    <location>
        <begin position="716"/>
        <end position="843"/>
    </location>
</feature>
<dbReference type="InterPro" id="IPR001609">
    <property type="entry name" value="Myosin_head_motor_dom-like"/>
</dbReference>
<dbReference type="PANTHER" id="PTHR47527:SF3">
    <property type="entry name" value="RING_FYVE_PHD ZINC FINGER SUPERFAMILY PROTEIN"/>
    <property type="match status" value="1"/>
</dbReference>
<dbReference type="Pfam" id="PF25073">
    <property type="entry name" value="DUF7797"/>
    <property type="match status" value="1"/>
</dbReference>
<dbReference type="GO" id="GO:0016459">
    <property type="term" value="C:myosin complex"/>
    <property type="evidence" value="ECO:0007669"/>
    <property type="project" value="UniProtKB-KW"/>
</dbReference>
<feature type="compositionally biased region" description="Polar residues" evidence="6">
    <location>
        <begin position="605"/>
        <end position="636"/>
    </location>
</feature>
<feature type="region of interest" description="Disordered" evidence="6">
    <location>
        <begin position="1"/>
        <end position="36"/>
    </location>
</feature>
<dbReference type="Pfam" id="PF00628">
    <property type="entry name" value="PHD"/>
    <property type="match status" value="1"/>
</dbReference>
<feature type="region of interest" description="Disordered" evidence="6">
    <location>
        <begin position="605"/>
        <end position="655"/>
    </location>
</feature>
<evidence type="ECO:0000256" key="2">
    <source>
        <dbReference type="ARBA" id="ARBA00022771"/>
    </source>
</evidence>
<comment type="caution">
    <text evidence="5">Lacks conserved residue(s) required for the propagation of feature annotation.</text>
</comment>
<proteinExistence type="inferred from homology"/>
<dbReference type="InterPro" id="IPR043151">
    <property type="entry name" value="BAH_sf"/>
</dbReference>
<dbReference type="Gene3D" id="3.30.40.10">
    <property type="entry name" value="Zinc/RING finger domain, C3HC4 (zinc finger)"/>
    <property type="match status" value="1"/>
</dbReference>
<dbReference type="PROSITE" id="PS50016">
    <property type="entry name" value="ZF_PHD_2"/>
    <property type="match status" value="1"/>
</dbReference>
<dbReference type="InterPro" id="IPR001025">
    <property type="entry name" value="BAH_dom"/>
</dbReference>
<name>A0A4S4CZ19_CAMSN</name>
<dbReference type="InterPro" id="IPR011011">
    <property type="entry name" value="Znf_FYVE_PHD"/>
</dbReference>
<evidence type="ECO:0000256" key="1">
    <source>
        <dbReference type="ARBA" id="ARBA00022723"/>
    </source>
</evidence>
<gene>
    <name evidence="10" type="ORF">TEA_028438</name>
</gene>
<feature type="region of interest" description="Disordered" evidence="6">
    <location>
        <begin position="281"/>
        <end position="332"/>
    </location>
</feature>
<accession>A0A4S4CZ19</accession>
<dbReference type="Gene3D" id="1.20.58.530">
    <property type="match status" value="1"/>
</dbReference>
<feature type="region of interest" description="Disordered" evidence="6">
    <location>
        <begin position="220"/>
        <end position="269"/>
    </location>
</feature>
<dbReference type="GO" id="GO:0003682">
    <property type="term" value="F:chromatin binding"/>
    <property type="evidence" value="ECO:0007669"/>
    <property type="project" value="InterPro"/>
</dbReference>
<feature type="compositionally biased region" description="Polar residues" evidence="6">
    <location>
        <begin position="255"/>
        <end position="269"/>
    </location>
</feature>
<keyword evidence="3" id="KW-0862">Zinc</keyword>
<evidence type="ECO:0008006" key="12">
    <source>
        <dbReference type="Google" id="ProtNLM"/>
    </source>
</evidence>
<dbReference type="GO" id="GO:0003779">
    <property type="term" value="F:actin binding"/>
    <property type="evidence" value="ECO:0007669"/>
    <property type="project" value="UniProtKB-KW"/>
</dbReference>
<dbReference type="Proteomes" id="UP000306102">
    <property type="component" value="Unassembled WGS sequence"/>
</dbReference>
<feature type="domain" description="PHD-type" evidence="7">
    <location>
        <begin position="396"/>
        <end position="448"/>
    </location>
</feature>
<feature type="compositionally biased region" description="Polar residues" evidence="6">
    <location>
        <begin position="494"/>
        <end position="505"/>
    </location>
</feature>
<evidence type="ECO:0000256" key="4">
    <source>
        <dbReference type="PROSITE-ProRule" id="PRU00146"/>
    </source>
</evidence>
<dbReference type="Pfam" id="PF00063">
    <property type="entry name" value="Myosin_head"/>
    <property type="match status" value="1"/>
</dbReference>
<evidence type="ECO:0000259" key="9">
    <source>
        <dbReference type="PROSITE" id="PS51456"/>
    </source>
</evidence>
<keyword evidence="11" id="KW-1185">Reference proteome</keyword>
<feature type="compositionally biased region" description="Polar residues" evidence="6">
    <location>
        <begin position="316"/>
        <end position="332"/>
    </location>
</feature>
<evidence type="ECO:0000256" key="6">
    <source>
        <dbReference type="SAM" id="MobiDB-lite"/>
    </source>
</evidence>
<sequence length="934" mass="101419">MVNSDNLTEDDAGSIVGEKRPAENGEDVELGVPLPKKARNGGGLVGNVKKVAEIVLVLAAMGKMRGGRNPTAAEKGMMAEARVKLSEVCEEFSPKDVFPRDAFGAVIDDLGLSKLREQRLGFRPPKMSIAEKLLITKQKMEKSEEFSLRSAMHSSQRLQKNSGAAPESHRASHTTRMFPSDKPNHALISSGGFQPCSPLGVSAANSTSLPYQLPASEVRTSSVSSGLPTNLPGGDSSSSMLPRVERPHFRLDPRSNGSSHTSQIQANSSGDHALLKTSAWSLQPQSASSGKTGPDNKVLPHPPVKVEGTVRAEGTANLTTSRMAPQATTSKPLITQTTSGHLPTMHQHVPGMNFVQVPLLSNTHSEIGKIVQKLLQPQLPVHPTWTPPSRDYMNKALTCQVCKLTINEVENVLVCDACEKGYHLKCLQSHNQKGIPRGEWHCFKCLSLSNGKPLPPKYGRVTRNIIAPKMLSNTAAVQSSPEKKVGTLGEKGNQKITANGNSGLQSAPAGSMGNNHNHSASGSNIPNAREMQGNDILSSREKLDNKRPFETCPNDEIRTSGHACVSSTAVSLVERSCEEKLVSESKAESPATPSETITKMLDHMQTSSNPQNNDQKGLSNNAGIPSKQCNNNNLTVKDSERSDSCKTFDGNPNDNIIQEEQGVALPESVETSGTGILASEQASSSSDGSNDVDWIGDVLQVVDEKTYYPSCCINGVLYKVQDHALFQFSNDKPMPSKLQAMWEDNKTRSKWVIVNRCYFPCDLPETVGHPCSPETNEVYESNHGSAMMAGLIRGPCEVLPPGKFIEESERRSRLGSAANDGLWPLFLCNSFASVQEYELDGIDWTKVDFEDNQECLDLFEKKPIGLISLLDEDSNFPNVTDLTFANKLKQHLSGNPCFKGESGGAFVGVFRKKGTKLYEASLKDEKLLDQWLHC</sequence>
<dbReference type="InterPro" id="IPR027417">
    <property type="entry name" value="P-loop_NTPase"/>
</dbReference>
<dbReference type="PROSITE" id="PS51456">
    <property type="entry name" value="MYOSIN_MOTOR"/>
    <property type="match status" value="1"/>
</dbReference>
<dbReference type="InterPro" id="IPR019786">
    <property type="entry name" value="Zinc_finger_PHD-type_CS"/>
</dbReference>
<dbReference type="SMART" id="SM00249">
    <property type="entry name" value="PHD"/>
    <property type="match status" value="1"/>
</dbReference>
<dbReference type="InterPro" id="IPR013083">
    <property type="entry name" value="Znf_RING/FYVE/PHD"/>
</dbReference>
<keyword evidence="5" id="KW-0505">Motor protein</keyword>
<dbReference type="InterPro" id="IPR019787">
    <property type="entry name" value="Znf_PHD-finger"/>
</dbReference>
<keyword evidence="5" id="KW-0518">Myosin</keyword>
<feature type="compositionally biased region" description="Basic and acidic residues" evidence="6">
    <location>
        <begin position="637"/>
        <end position="646"/>
    </location>
</feature>
<dbReference type="PROSITE" id="PS51038">
    <property type="entry name" value="BAH"/>
    <property type="match status" value="1"/>
</dbReference>
<evidence type="ECO:0000259" key="7">
    <source>
        <dbReference type="PROSITE" id="PS50016"/>
    </source>
</evidence>
<dbReference type="STRING" id="542762.A0A4S4CZ19"/>
<dbReference type="EMBL" id="SDRB02013809">
    <property type="protein sequence ID" value="THF93965.1"/>
    <property type="molecule type" value="Genomic_DNA"/>
</dbReference>
<dbReference type="GO" id="GO:0008270">
    <property type="term" value="F:zinc ion binding"/>
    <property type="evidence" value="ECO:0007669"/>
    <property type="project" value="UniProtKB-KW"/>
</dbReference>